<name>A0A1X6XIL3_9MICO</name>
<dbReference type="InterPro" id="IPR001375">
    <property type="entry name" value="Peptidase_S9_cat"/>
</dbReference>
<dbReference type="InterPro" id="IPR050585">
    <property type="entry name" value="Xaa-Pro_dipeptidyl-ppase/CocE"/>
</dbReference>
<dbReference type="GO" id="GO:0008236">
    <property type="term" value="F:serine-type peptidase activity"/>
    <property type="evidence" value="ECO:0007669"/>
    <property type="project" value="InterPro"/>
</dbReference>
<accession>A0A1X6XIL3</accession>
<evidence type="ECO:0000256" key="1">
    <source>
        <dbReference type="SAM" id="MobiDB-lite"/>
    </source>
</evidence>
<proteinExistence type="predicted"/>
<feature type="region of interest" description="Disordered" evidence="1">
    <location>
        <begin position="170"/>
        <end position="203"/>
    </location>
</feature>
<dbReference type="InterPro" id="IPR029058">
    <property type="entry name" value="AB_hydrolase_fold"/>
</dbReference>
<dbReference type="Pfam" id="PF00326">
    <property type="entry name" value="Peptidase_S9"/>
    <property type="match status" value="1"/>
</dbReference>
<sequence>MKRLAPYGTWDSPIDVAAAVDERPIGRGRFGAVDGRPGVWFTQAVPEQCGAPALFWAPRDDTAARVQITGLDISVTSRVNEYGGGAWAILPTSGRLVFVENDSQRICTLSADQIAQIVRAGGRGLDAVRSAGARGPIFDRIHLTPDTDGAVRYGDLTVSQGVVLAVQETHTPVPQTQEPQTTEPHKPEPHSPETPGDRVTQHDRVTQALVVLARDEDDESGAADDAPLSDTLPAPQILAEAPADFLAWPRLSPDRTLLAWVGWDSPHMPWGETGLFATALDPGTLEPVGDAHRIWHSPEVSVLQPEWLSGKDLAFSEDSSGHWTVVTVDAPSAYRRACGEPGVPPAESTVRVRPAVREFREKQFVSDPPASVMGESVTLTGEIGGPLWKLGSQWYLPVSRGTRILAESRSAGTTLLWADPRTGAEHELGCPLDWLRIQDFDDDSATALLVGGAGDRVTGLYTFHVASGELHPVALEADVTDTSPWFSTPQLWSFDAVHTVVYPPFNPQTEGPDDERPPYVVFVHGGPTDQAMPSAQSFGAFFTSRGIGVALVNHTGSTGFGRHHRSALRGRWGIDDVDDVVTVARGLAAAGLADRDRIAVSGSSAGGWTVLGAVTASDVFACGVSRYGVADALDFARGTARFEAHYSQSLIGPLPGSEDLHHQRSPLSRADRLTVPLALFQGQCDTVVLPSQTQRVIDALEENGTPYAARFYEDEGHGFTTHEVIADTLVTEFGFYAKIMGFTPHGLPSTRLQGRGR</sequence>
<protein>
    <submittedName>
        <fullName evidence="3">Peptidase S9 prolyl oligopeptidase active site domain protein</fullName>
    </submittedName>
</protein>
<dbReference type="GO" id="GO:0006508">
    <property type="term" value="P:proteolysis"/>
    <property type="evidence" value="ECO:0007669"/>
    <property type="project" value="InterPro"/>
</dbReference>
<evidence type="ECO:0000313" key="3">
    <source>
        <dbReference type="EMBL" id="SLM98996.1"/>
    </source>
</evidence>
<dbReference type="EMBL" id="FWFF01000017">
    <property type="protein sequence ID" value="SLM98996.1"/>
    <property type="molecule type" value="Genomic_DNA"/>
</dbReference>
<dbReference type="PANTHER" id="PTHR43056:SF5">
    <property type="entry name" value="PEPTIDASE S9 PROLYL OLIGOPEPTIDASE CATALYTIC DOMAIN-CONTAINING PROTEIN"/>
    <property type="match status" value="1"/>
</dbReference>
<feature type="compositionally biased region" description="Low complexity" evidence="1">
    <location>
        <begin position="170"/>
        <end position="182"/>
    </location>
</feature>
<dbReference type="SUPFAM" id="SSF53474">
    <property type="entry name" value="alpha/beta-Hydrolases"/>
    <property type="match status" value="1"/>
</dbReference>
<dbReference type="Proteomes" id="UP000196581">
    <property type="component" value="Unassembled WGS sequence"/>
</dbReference>
<keyword evidence="4" id="KW-1185">Reference proteome</keyword>
<organism evidence="3 4">
    <name type="scientific">Brevibacterium yomogidense</name>
    <dbReference type="NCBI Taxonomy" id="946573"/>
    <lineage>
        <taxon>Bacteria</taxon>
        <taxon>Bacillati</taxon>
        <taxon>Actinomycetota</taxon>
        <taxon>Actinomycetes</taxon>
        <taxon>Micrococcales</taxon>
        <taxon>Brevibacteriaceae</taxon>
        <taxon>Brevibacterium</taxon>
    </lineage>
</organism>
<evidence type="ECO:0000313" key="4">
    <source>
        <dbReference type="Proteomes" id="UP000196581"/>
    </source>
</evidence>
<dbReference type="AlphaFoldDB" id="A0A1X6XIL3"/>
<dbReference type="PANTHER" id="PTHR43056">
    <property type="entry name" value="PEPTIDASE S9 PROLYL OLIGOPEPTIDASE"/>
    <property type="match status" value="1"/>
</dbReference>
<dbReference type="RefSeq" id="WP_087007793.1">
    <property type="nucleotide sequence ID" value="NZ_FWFF01000017.1"/>
</dbReference>
<reference evidence="4" key="1">
    <citation type="submission" date="2017-02" db="EMBL/GenBank/DDBJ databases">
        <authorList>
            <person name="Dridi B."/>
        </authorList>
    </citation>
    <scope>NUCLEOTIDE SEQUENCE [LARGE SCALE GENOMIC DNA]</scope>
    <source>
        <strain evidence="4">B Co 03.10</strain>
    </source>
</reference>
<feature type="compositionally biased region" description="Basic and acidic residues" evidence="1">
    <location>
        <begin position="183"/>
        <end position="203"/>
    </location>
</feature>
<dbReference type="Gene3D" id="3.40.50.1820">
    <property type="entry name" value="alpha/beta hydrolase"/>
    <property type="match status" value="1"/>
</dbReference>
<evidence type="ECO:0000259" key="2">
    <source>
        <dbReference type="Pfam" id="PF00326"/>
    </source>
</evidence>
<feature type="domain" description="Peptidase S9 prolyl oligopeptidase catalytic" evidence="2">
    <location>
        <begin position="541"/>
        <end position="741"/>
    </location>
</feature>
<gene>
    <name evidence="3" type="ORF">FM105_10080</name>
</gene>